<organism evidence="3 4">
    <name type="scientific">Geodia barretti</name>
    <name type="common">Barrett's horny sponge</name>
    <dbReference type="NCBI Taxonomy" id="519541"/>
    <lineage>
        <taxon>Eukaryota</taxon>
        <taxon>Metazoa</taxon>
        <taxon>Porifera</taxon>
        <taxon>Demospongiae</taxon>
        <taxon>Heteroscleromorpha</taxon>
        <taxon>Tetractinellida</taxon>
        <taxon>Astrophorina</taxon>
        <taxon>Geodiidae</taxon>
        <taxon>Geodia</taxon>
    </lineage>
</organism>
<evidence type="ECO:0000313" key="4">
    <source>
        <dbReference type="Proteomes" id="UP001174909"/>
    </source>
</evidence>
<keyword evidence="2" id="KW-0812">Transmembrane</keyword>
<accession>A0AA35RKM6</accession>
<feature type="region of interest" description="Disordered" evidence="1">
    <location>
        <begin position="42"/>
        <end position="67"/>
    </location>
</feature>
<feature type="transmembrane region" description="Helical" evidence="2">
    <location>
        <begin position="76"/>
        <end position="105"/>
    </location>
</feature>
<evidence type="ECO:0000256" key="1">
    <source>
        <dbReference type="SAM" id="MobiDB-lite"/>
    </source>
</evidence>
<protein>
    <submittedName>
        <fullName evidence="3">Uncharacterized protein</fullName>
    </submittedName>
</protein>
<dbReference type="AlphaFoldDB" id="A0AA35RKM6"/>
<evidence type="ECO:0000313" key="3">
    <source>
        <dbReference type="EMBL" id="CAI8012021.1"/>
    </source>
</evidence>
<sequence length="115" mass="12598">MIKVYRVHATCILNVPSATQVVLCCNNTDYCNENLNPDDRLLTDPSMSLTPSPQLTDESPTNEEQMQRTIGPNVEVIVGSVGAVVIVIVAVVSVVALVMFLGFLYSRRARRMSSI</sequence>
<comment type="caution">
    <text evidence="3">The sequence shown here is derived from an EMBL/GenBank/DDBJ whole genome shotgun (WGS) entry which is preliminary data.</text>
</comment>
<reference evidence="3" key="1">
    <citation type="submission" date="2023-03" db="EMBL/GenBank/DDBJ databases">
        <authorList>
            <person name="Steffen K."/>
            <person name="Cardenas P."/>
        </authorList>
    </citation>
    <scope>NUCLEOTIDE SEQUENCE</scope>
</reference>
<keyword evidence="2" id="KW-0472">Membrane</keyword>
<dbReference type="Proteomes" id="UP001174909">
    <property type="component" value="Unassembled WGS sequence"/>
</dbReference>
<dbReference type="EMBL" id="CASHTH010001143">
    <property type="protein sequence ID" value="CAI8012021.1"/>
    <property type="molecule type" value="Genomic_DNA"/>
</dbReference>
<feature type="compositionally biased region" description="Polar residues" evidence="1">
    <location>
        <begin position="45"/>
        <end position="67"/>
    </location>
</feature>
<keyword evidence="2" id="KW-1133">Transmembrane helix</keyword>
<gene>
    <name evidence="3" type="ORF">GBAR_LOCUS7727</name>
</gene>
<keyword evidence="4" id="KW-1185">Reference proteome</keyword>
<evidence type="ECO:0000256" key="2">
    <source>
        <dbReference type="SAM" id="Phobius"/>
    </source>
</evidence>
<name>A0AA35RKM6_GEOBA</name>
<proteinExistence type="predicted"/>